<sequence length="333" mass="39550">MDGKELLKKHFHIEADRIPYRSEAMCYESNGLLYLIVEVTKKEQQYLNELHQMSQHMIRQGEKRIAAFMPDQSGYFLIVEGKKEFVVLVSKRYSSQPTLTGGKLARFHLRGRSIPVQMTSVNEFGRWKENWEQRLEKLEKAAGQLVKEQDDPFARLVVEAFPYYMGLAENAIQYVADTEMDESPGKWDTGTICQWTFSEKAWLSEPAIRQPFDWVFDHAARDIAEWIRSHYWQGSLFYRSRFTQFLQEYEQVRPLSPFTWRLIYARLLFPVHYFECAENYFSAASLHIKKENEEKLKKYTVHSPEHEQFLAFFYEWAGVPVKKLKIPDVQWLK</sequence>
<name>A0A6I1FK22_9BACI</name>
<dbReference type="AlphaFoldDB" id="A0A6I1FK22"/>
<dbReference type="PANTHER" id="PTHR39179">
    <property type="entry name" value="SPORE COAT PROTEIN I"/>
    <property type="match status" value="1"/>
</dbReference>
<dbReference type="InterPro" id="IPR047175">
    <property type="entry name" value="CotS-like"/>
</dbReference>
<dbReference type="GO" id="GO:0042601">
    <property type="term" value="C:endospore-forming forespore"/>
    <property type="evidence" value="ECO:0007669"/>
    <property type="project" value="TreeGrafter"/>
</dbReference>
<dbReference type="RefSeq" id="WP_152150800.1">
    <property type="nucleotide sequence ID" value="NZ_WEIO01000004.1"/>
</dbReference>
<dbReference type="PANTHER" id="PTHR39179:SF2">
    <property type="entry name" value="ENDOSPORE COAT-ASSOCIATED PROTEIN YUTH"/>
    <property type="match status" value="1"/>
</dbReference>
<keyword evidence="1" id="KW-0946">Virion</keyword>
<accession>A0A6I1FK22</accession>
<dbReference type="Proteomes" id="UP000429595">
    <property type="component" value="Unassembled WGS sequence"/>
</dbReference>
<dbReference type="SUPFAM" id="SSF56112">
    <property type="entry name" value="Protein kinase-like (PK-like)"/>
    <property type="match status" value="1"/>
</dbReference>
<organism evidence="1 2">
    <name type="scientific">Bacillus aerolatus</name>
    <dbReference type="NCBI Taxonomy" id="2653354"/>
    <lineage>
        <taxon>Bacteria</taxon>
        <taxon>Bacillati</taxon>
        <taxon>Bacillota</taxon>
        <taxon>Bacilli</taxon>
        <taxon>Bacillales</taxon>
        <taxon>Bacillaceae</taxon>
        <taxon>Bacillus</taxon>
    </lineage>
</organism>
<evidence type="ECO:0000313" key="1">
    <source>
        <dbReference type="EMBL" id="KAB7706992.1"/>
    </source>
</evidence>
<protein>
    <submittedName>
        <fullName evidence="1">Spore coat protein YutH</fullName>
    </submittedName>
</protein>
<evidence type="ECO:0000313" key="2">
    <source>
        <dbReference type="Proteomes" id="UP000429595"/>
    </source>
</evidence>
<dbReference type="InterPro" id="IPR014254">
    <property type="entry name" value="Spore_coat_YutH"/>
</dbReference>
<keyword evidence="1" id="KW-0167">Capsid protein</keyword>
<dbReference type="Gene3D" id="3.90.1200.10">
    <property type="match status" value="1"/>
</dbReference>
<reference evidence="1 2" key="1">
    <citation type="submission" date="2019-10" db="EMBL/GenBank/DDBJ databases">
        <title>Bacillus aerolatum sp. nov., isolated from bioaerosol of sport playgrounds.</title>
        <authorList>
            <person name="Chen P."/>
            <person name="Zhang G."/>
        </authorList>
    </citation>
    <scope>NUCLEOTIDE SEQUENCE [LARGE SCALE GENOMIC DNA]</scope>
    <source>
        <strain evidence="1 2">CX253</strain>
    </source>
</reference>
<dbReference type="EMBL" id="WEIO01000004">
    <property type="protein sequence ID" value="KAB7706992.1"/>
    <property type="molecule type" value="Genomic_DNA"/>
</dbReference>
<gene>
    <name evidence="1" type="primary">yutH</name>
    <name evidence="1" type="ORF">F9802_08175</name>
</gene>
<dbReference type="InterPro" id="IPR011009">
    <property type="entry name" value="Kinase-like_dom_sf"/>
</dbReference>
<comment type="caution">
    <text evidence="1">The sequence shown here is derived from an EMBL/GenBank/DDBJ whole genome shotgun (WGS) entry which is preliminary data.</text>
</comment>
<keyword evidence="2" id="KW-1185">Reference proteome</keyword>
<dbReference type="NCBIfam" id="TIGR02905">
    <property type="entry name" value="spore_yutH"/>
    <property type="match status" value="1"/>
</dbReference>
<proteinExistence type="predicted"/>